<keyword evidence="3" id="KW-1185">Reference proteome</keyword>
<sequence>MCKKGMLEYYFDIVIELMVHSQGIFKKLCNASPFNLNLDKAETVKDLPVSAVLIVHLEDSRFALQLKWAQLTFLRSLDNLYLFNSANIFFTISANSEVIFFLYGCCDSCDRMICVGAFKFFVCCIYEFHAFSIIISLVWMDL</sequence>
<proteinExistence type="predicted"/>
<comment type="caution">
    <text evidence="2">The sequence shown here is derived from an EMBL/GenBank/DDBJ whole genome shotgun (WGS) entry which is preliminary data.</text>
</comment>
<dbReference type="Proteomes" id="UP000276133">
    <property type="component" value="Unassembled WGS sequence"/>
</dbReference>
<feature type="transmembrane region" description="Helical" evidence="1">
    <location>
        <begin position="117"/>
        <end position="140"/>
    </location>
</feature>
<reference evidence="2 3" key="1">
    <citation type="journal article" date="2018" name="Sci. Rep.">
        <title>Genomic signatures of local adaptation to the degree of environmental predictability in rotifers.</title>
        <authorList>
            <person name="Franch-Gras L."/>
            <person name="Hahn C."/>
            <person name="Garcia-Roger E.M."/>
            <person name="Carmona M.J."/>
            <person name="Serra M."/>
            <person name="Gomez A."/>
        </authorList>
    </citation>
    <scope>NUCLEOTIDE SEQUENCE [LARGE SCALE GENOMIC DNA]</scope>
    <source>
        <strain evidence="2">HYR1</strain>
    </source>
</reference>
<dbReference type="AlphaFoldDB" id="A0A3M7SJK8"/>
<feature type="transmembrane region" description="Helical" evidence="1">
    <location>
        <begin position="81"/>
        <end position="105"/>
    </location>
</feature>
<evidence type="ECO:0000256" key="1">
    <source>
        <dbReference type="SAM" id="Phobius"/>
    </source>
</evidence>
<keyword evidence="1" id="KW-0472">Membrane</keyword>
<organism evidence="2 3">
    <name type="scientific">Brachionus plicatilis</name>
    <name type="common">Marine rotifer</name>
    <name type="synonym">Brachionus muelleri</name>
    <dbReference type="NCBI Taxonomy" id="10195"/>
    <lineage>
        <taxon>Eukaryota</taxon>
        <taxon>Metazoa</taxon>
        <taxon>Spiralia</taxon>
        <taxon>Gnathifera</taxon>
        <taxon>Rotifera</taxon>
        <taxon>Eurotatoria</taxon>
        <taxon>Monogononta</taxon>
        <taxon>Pseudotrocha</taxon>
        <taxon>Ploima</taxon>
        <taxon>Brachionidae</taxon>
        <taxon>Brachionus</taxon>
    </lineage>
</organism>
<name>A0A3M7SJK8_BRAPC</name>
<gene>
    <name evidence="2" type="ORF">BpHYR1_052714</name>
</gene>
<evidence type="ECO:0000313" key="3">
    <source>
        <dbReference type="Proteomes" id="UP000276133"/>
    </source>
</evidence>
<evidence type="ECO:0000313" key="2">
    <source>
        <dbReference type="EMBL" id="RNA36064.1"/>
    </source>
</evidence>
<keyword evidence="1" id="KW-0812">Transmembrane</keyword>
<accession>A0A3M7SJK8</accession>
<dbReference type="EMBL" id="REGN01001246">
    <property type="protein sequence ID" value="RNA36064.1"/>
    <property type="molecule type" value="Genomic_DNA"/>
</dbReference>
<keyword evidence="1" id="KW-1133">Transmembrane helix</keyword>
<protein>
    <submittedName>
        <fullName evidence="2">Uncharacterized protein</fullName>
    </submittedName>
</protein>